<dbReference type="PROSITE" id="PS51257">
    <property type="entry name" value="PROKAR_LIPOPROTEIN"/>
    <property type="match status" value="1"/>
</dbReference>
<dbReference type="AlphaFoldDB" id="A0A0P1IJA4"/>
<proteinExistence type="predicted"/>
<evidence type="ECO:0000313" key="1">
    <source>
        <dbReference type="EMBL" id="CUK05713.1"/>
    </source>
</evidence>
<dbReference type="Proteomes" id="UP000051870">
    <property type="component" value="Unassembled WGS sequence"/>
</dbReference>
<dbReference type="EMBL" id="CYTW01000003">
    <property type="protein sequence ID" value="CUK05713.1"/>
    <property type="molecule type" value="Genomic_DNA"/>
</dbReference>
<keyword evidence="2" id="KW-1185">Reference proteome</keyword>
<organism evidence="1 2">
    <name type="scientific">Shimia thalassica</name>
    <dbReference type="NCBI Taxonomy" id="1715693"/>
    <lineage>
        <taxon>Bacteria</taxon>
        <taxon>Pseudomonadati</taxon>
        <taxon>Pseudomonadota</taxon>
        <taxon>Alphaproteobacteria</taxon>
        <taxon>Rhodobacterales</taxon>
        <taxon>Roseobacteraceae</taxon>
    </lineage>
</organism>
<gene>
    <name evidence="1" type="ORF">PH7735_02939</name>
</gene>
<accession>A0A0P1IJA4</accession>
<reference evidence="2" key="1">
    <citation type="submission" date="2015-09" db="EMBL/GenBank/DDBJ databases">
        <authorList>
            <person name="Rodrigo-Torres Lidia"/>
            <person name="Arahal R.David."/>
        </authorList>
    </citation>
    <scope>NUCLEOTIDE SEQUENCE [LARGE SCALE GENOMIC DNA]</scope>
    <source>
        <strain evidence="2">CECT 7735</strain>
    </source>
</reference>
<evidence type="ECO:0008006" key="3">
    <source>
        <dbReference type="Google" id="ProtNLM"/>
    </source>
</evidence>
<evidence type="ECO:0000313" key="2">
    <source>
        <dbReference type="Proteomes" id="UP000051870"/>
    </source>
</evidence>
<dbReference type="RefSeq" id="WP_058312101.1">
    <property type="nucleotide sequence ID" value="NZ_CANLZE010000003.1"/>
</dbReference>
<name>A0A0P1IJA4_9RHOB</name>
<dbReference type="GeneID" id="83881936"/>
<dbReference type="STRING" id="1715693.PH7735_02939"/>
<sequence length="65" mass="6516">MRILSALIVAAFVAGCGVDGKPWTPSMNANIGISNGGVYTSANVGVHKGPVSVSVGKGCNTHGCW</sequence>
<protein>
    <recommendedName>
        <fullName evidence="3">Lipoprotein</fullName>
    </recommendedName>
</protein>